<evidence type="ECO:0000313" key="1">
    <source>
        <dbReference type="EMBL" id="KAF2632164.1"/>
    </source>
</evidence>
<organism evidence="1 2">
    <name type="scientific">Macroventuria anomochaeta</name>
    <dbReference type="NCBI Taxonomy" id="301207"/>
    <lineage>
        <taxon>Eukaryota</taxon>
        <taxon>Fungi</taxon>
        <taxon>Dikarya</taxon>
        <taxon>Ascomycota</taxon>
        <taxon>Pezizomycotina</taxon>
        <taxon>Dothideomycetes</taxon>
        <taxon>Pleosporomycetidae</taxon>
        <taxon>Pleosporales</taxon>
        <taxon>Pleosporineae</taxon>
        <taxon>Didymellaceae</taxon>
        <taxon>Macroventuria</taxon>
    </lineage>
</organism>
<evidence type="ECO:0000313" key="2">
    <source>
        <dbReference type="Proteomes" id="UP000799754"/>
    </source>
</evidence>
<dbReference type="EMBL" id="MU006703">
    <property type="protein sequence ID" value="KAF2632164.1"/>
    <property type="molecule type" value="Genomic_DNA"/>
</dbReference>
<accession>A0ACB6SDQ1</accession>
<comment type="caution">
    <text evidence="1">The sequence shown here is derived from an EMBL/GenBank/DDBJ whole genome shotgun (WGS) entry which is preliminary data.</text>
</comment>
<protein>
    <submittedName>
        <fullName evidence="1">DEAD-domain-containing protein</fullName>
    </submittedName>
</protein>
<sequence length="1244" mass="133663">MRLLPALSPERCVRSVEVAHLLADVVLVAVVVLFVLVGQTLDDAAGVGVVLLVLLVLLVFLSAAVFLVFGMRQNAVEKPVAQFVLGLALGRRRRLLGHRFSLARIGRHFGGKRGCVTVLCLEPPWRRATLIHQGTTAVATLRPAATDRGRQRDATGHGTATATATPAAAGATTATATGTGTEEGATAATTEGTAAAHARQQAAGTAPEGRRADRLSSVSRDEKKEPEKQQEDKQAARAAKLAEWKKRNAERLAKEKGGDPPSAVASPAITAPSTPTATAAAPTTAATAATPTTATAATTAAPLASESTEEPAKAKAPVKSATEKLKQKQPEKSTFKLDESAAARPLAAKPAGRPVTTMLTSAEPAVAQQGKTNGNIGAFGLKTKNALDETETTKKAFLEDDSDTGKRKFQALPAFAPIDHADALPDADEEEDGTALDDMGSDDEENNAQLQAQLEKRRAEIAANEDSTMEEAPAAEETVDKMEVDETAGAEEDEIDPLDAFMADLAEPAPSRSAPQGTAMFNDDLEPEQTSVEAQDLLAMSAHKKKKKEAPVIDHDKVEYEPFRKNFYTEPSEVSAMTPEEVADLRHEMDGIKVKPDDVPRPVTKWAQMGLLQATMDVFQKVRYDRPTSIQAQAIPIAESGRDLIGVAKTGSGKTLGFGIPMIRHILDQRPLKPSDGPIGLILAPTRELSLQIKNELKPFLKASGIKIECAYGGEPISDQIAMIKRGGIHVLCATPGRLIDLLQSNSGRVLSFRRITYVILDEADRMFDMGFEPQVMKILANVRPDRQTILFSATFPKNMAALARKALNKPAEVIIGGRSKVAPEIMQIISLVQPSYEKKIMKLLLHLGQLFAEDENAQVLIFTEKQETAEDLLSKLIKAKYSSVNTIHGAKDQQDRNEAINDFKQGVLSVLIATSVAARGLDVPGLAMVFNFDCPTHLEDYVHRCGRTGRAGNKGTAITLLENPGQERFAVHIVKALKESDTAVPEEVQKMADTFLEKAKAGTEKFFGGFGGKGLDRLDAARALEKKREKRAHKVEGEEDSDEESELPALKKPEVAGPGIVKASDASAAKAEEDQPVWMKLLNSKIVVQKTERPDASSSGKPMSAKERALAAANKVDGRLSKKGMIHAGQPIDNKGPDAGLYHSTIEINDFPQKARWAVTNRTNVAKILENTGVSITTKGTFYGPGKEPGELDLPKLYILVEGDTENVVTQAMMELTRLLREGTIAAEDASAVRGPTGRYNVV</sequence>
<keyword evidence="2" id="KW-1185">Reference proteome</keyword>
<name>A0ACB6SDQ1_9PLEO</name>
<dbReference type="Proteomes" id="UP000799754">
    <property type="component" value="Unassembled WGS sequence"/>
</dbReference>
<reference evidence="1" key="1">
    <citation type="journal article" date="2020" name="Stud. Mycol.">
        <title>101 Dothideomycetes genomes: a test case for predicting lifestyles and emergence of pathogens.</title>
        <authorList>
            <person name="Haridas S."/>
            <person name="Albert R."/>
            <person name="Binder M."/>
            <person name="Bloem J."/>
            <person name="Labutti K."/>
            <person name="Salamov A."/>
            <person name="Andreopoulos B."/>
            <person name="Baker S."/>
            <person name="Barry K."/>
            <person name="Bills G."/>
            <person name="Bluhm B."/>
            <person name="Cannon C."/>
            <person name="Castanera R."/>
            <person name="Culley D."/>
            <person name="Daum C."/>
            <person name="Ezra D."/>
            <person name="Gonzalez J."/>
            <person name="Henrissat B."/>
            <person name="Kuo A."/>
            <person name="Liang C."/>
            <person name="Lipzen A."/>
            <person name="Lutzoni F."/>
            <person name="Magnuson J."/>
            <person name="Mondo S."/>
            <person name="Nolan M."/>
            <person name="Ohm R."/>
            <person name="Pangilinan J."/>
            <person name="Park H.-J."/>
            <person name="Ramirez L."/>
            <person name="Alfaro M."/>
            <person name="Sun H."/>
            <person name="Tritt A."/>
            <person name="Yoshinaga Y."/>
            <person name="Zwiers L.-H."/>
            <person name="Turgeon B."/>
            <person name="Goodwin S."/>
            <person name="Spatafora J."/>
            <person name="Crous P."/>
            <person name="Grigoriev I."/>
        </authorList>
    </citation>
    <scope>NUCLEOTIDE SEQUENCE</scope>
    <source>
        <strain evidence="1">CBS 525.71</strain>
    </source>
</reference>
<proteinExistence type="predicted"/>
<gene>
    <name evidence="1" type="ORF">BU25DRAFT_436941</name>
</gene>